<protein>
    <submittedName>
        <fullName evidence="1">Uncharacterized protein</fullName>
    </submittedName>
</protein>
<dbReference type="EMBL" id="ASHM01087949">
    <property type="protein sequence ID" value="PNX62535.1"/>
    <property type="molecule type" value="Genomic_DNA"/>
</dbReference>
<accession>A0A2K3K8B6</accession>
<reference evidence="1 2" key="1">
    <citation type="journal article" date="2014" name="Am. J. Bot.">
        <title>Genome assembly and annotation for red clover (Trifolium pratense; Fabaceae).</title>
        <authorList>
            <person name="Istvanek J."/>
            <person name="Jaros M."/>
            <person name="Krenek A."/>
            <person name="Repkova J."/>
        </authorList>
    </citation>
    <scope>NUCLEOTIDE SEQUENCE [LARGE SCALE GENOMIC DNA]</scope>
    <source>
        <strain evidence="2">cv. Tatra</strain>
        <tissue evidence="1">Young leaves</tissue>
    </source>
</reference>
<dbReference type="Proteomes" id="UP000236291">
    <property type="component" value="Unassembled WGS sequence"/>
</dbReference>
<evidence type="ECO:0000313" key="1">
    <source>
        <dbReference type="EMBL" id="PNX62535.1"/>
    </source>
</evidence>
<reference evidence="1 2" key="2">
    <citation type="journal article" date="2017" name="Front. Plant Sci.">
        <title>Gene Classification and Mining of Molecular Markers Useful in Red Clover (Trifolium pratense) Breeding.</title>
        <authorList>
            <person name="Istvanek J."/>
            <person name="Dluhosova J."/>
            <person name="Dluhos P."/>
            <person name="Patkova L."/>
            <person name="Nedelnik J."/>
            <person name="Repkova J."/>
        </authorList>
    </citation>
    <scope>NUCLEOTIDE SEQUENCE [LARGE SCALE GENOMIC DNA]</scope>
    <source>
        <strain evidence="2">cv. Tatra</strain>
        <tissue evidence="1">Young leaves</tissue>
    </source>
</reference>
<name>A0A2K3K8B6_TRIPR</name>
<comment type="caution">
    <text evidence="1">The sequence shown here is derived from an EMBL/GenBank/DDBJ whole genome shotgun (WGS) entry which is preliminary data.</text>
</comment>
<evidence type="ECO:0000313" key="2">
    <source>
        <dbReference type="Proteomes" id="UP000236291"/>
    </source>
</evidence>
<proteinExistence type="predicted"/>
<dbReference type="AlphaFoldDB" id="A0A2K3K8B6"/>
<organism evidence="1 2">
    <name type="scientific">Trifolium pratense</name>
    <name type="common">Red clover</name>
    <dbReference type="NCBI Taxonomy" id="57577"/>
    <lineage>
        <taxon>Eukaryota</taxon>
        <taxon>Viridiplantae</taxon>
        <taxon>Streptophyta</taxon>
        <taxon>Embryophyta</taxon>
        <taxon>Tracheophyta</taxon>
        <taxon>Spermatophyta</taxon>
        <taxon>Magnoliopsida</taxon>
        <taxon>eudicotyledons</taxon>
        <taxon>Gunneridae</taxon>
        <taxon>Pentapetalae</taxon>
        <taxon>rosids</taxon>
        <taxon>fabids</taxon>
        <taxon>Fabales</taxon>
        <taxon>Fabaceae</taxon>
        <taxon>Papilionoideae</taxon>
        <taxon>50 kb inversion clade</taxon>
        <taxon>NPAAA clade</taxon>
        <taxon>Hologalegina</taxon>
        <taxon>IRL clade</taxon>
        <taxon>Trifolieae</taxon>
        <taxon>Trifolium</taxon>
    </lineage>
</organism>
<gene>
    <name evidence="1" type="ORF">L195_g053033</name>
</gene>
<sequence length="67" mass="7679">MKNLIVVSVSGMTVDEYYIGIEERAQRGGKERDEFPAKSLRGKIRTTFKHFTPLDFVLGGMWTGQWV</sequence>